<dbReference type="Proteomes" id="UP000075806">
    <property type="component" value="Unassembled WGS sequence"/>
</dbReference>
<dbReference type="EMBL" id="LTAO01000023">
    <property type="protein sequence ID" value="KYG29579.1"/>
    <property type="molecule type" value="Genomic_DNA"/>
</dbReference>
<keyword evidence="3" id="KW-1185">Reference proteome</keyword>
<evidence type="ECO:0000313" key="2">
    <source>
        <dbReference type="EMBL" id="KYG29579.1"/>
    </source>
</evidence>
<dbReference type="OrthoDB" id="2453134at2"/>
<keyword evidence="1" id="KW-0472">Membrane</keyword>
<organism evidence="2 3">
    <name type="scientific">Alkalihalobacillus trypoxylicola</name>
    <dbReference type="NCBI Taxonomy" id="519424"/>
    <lineage>
        <taxon>Bacteria</taxon>
        <taxon>Bacillati</taxon>
        <taxon>Bacillota</taxon>
        <taxon>Bacilli</taxon>
        <taxon>Bacillales</taxon>
        <taxon>Bacillaceae</taxon>
        <taxon>Alkalihalobacillus</taxon>
    </lineage>
</organism>
<gene>
    <name evidence="2" type="ORF">AZF04_08675</name>
</gene>
<feature type="transmembrane region" description="Helical" evidence="1">
    <location>
        <begin position="12"/>
        <end position="28"/>
    </location>
</feature>
<sequence>MNKKAKESKRLFLISGLIVTIISIYINIDDVIKGHFPNAIMLLALGMNHLLMAYLSPHLFQRDERSKMILGKSMFANYFVLFGTIAILFLVSGFSHFNWDAQQVLIILTSFLLLSIPTTMVIYSKIL</sequence>
<protein>
    <recommendedName>
        <fullName evidence="4">Permease</fullName>
    </recommendedName>
</protein>
<accession>A0A161PCF7</accession>
<dbReference type="RefSeq" id="WP_061949375.1">
    <property type="nucleotide sequence ID" value="NZ_LTAO01000023.1"/>
</dbReference>
<reference evidence="2" key="1">
    <citation type="submission" date="2016-02" db="EMBL/GenBank/DDBJ databases">
        <title>Genome sequence of Bacillus trypoxylicola KCTC 13244(T).</title>
        <authorList>
            <person name="Jeong H."/>
            <person name="Park S.-H."/>
            <person name="Choi S.-K."/>
        </authorList>
    </citation>
    <scope>NUCLEOTIDE SEQUENCE [LARGE SCALE GENOMIC DNA]</scope>
    <source>
        <strain evidence="2">KCTC 13244</strain>
    </source>
</reference>
<feature type="transmembrane region" description="Helical" evidence="1">
    <location>
        <begin position="75"/>
        <end position="97"/>
    </location>
</feature>
<evidence type="ECO:0000256" key="1">
    <source>
        <dbReference type="SAM" id="Phobius"/>
    </source>
</evidence>
<dbReference type="AlphaFoldDB" id="A0A161PCF7"/>
<comment type="caution">
    <text evidence="2">The sequence shown here is derived from an EMBL/GenBank/DDBJ whole genome shotgun (WGS) entry which is preliminary data.</text>
</comment>
<keyword evidence="1" id="KW-1133">Transmembrane helix</keyword>
<feature type="transmembrane region" description="Helical" evidence="1">
    <location>
        <begin position="34"/>
        <end position="55"/>
    </location>
</feature>
<dbReference type="STRING" id="519424.AZF04_08675"/>
<evidence type="ECO:0008006" key="4">
    <source>
        <dbReference type="Google" id="ProtNLM"/>
    </source>
</evidence>
<keyword evidence="1" id="KW-0812">Transmembrane</keyword>
<feature type="transmembrane region" description="Helical" evidence="1">
    <location>
        <begin position="103"/>
        <end position="123"/>
    </location>
</feature>
<evidence type="ECO:0000313" key="3">
    <source>
        <dbReference type="Proteomes" id="UP000075806"/>
    </source>
</evidence>
<name>A0A161PCF7_9BACI</name>
<proteinExistence type="predicted"/>